<reference evidence="1" key="1">
    <citation type="submission" date="2020-03" db="EMBL/GenBank/DDBJ databases">
        <title>Five strains of Vibrio campbellii isolated from Mariana Trench.</title>
        <authorList>
            <person name="Liang J."/>
            <person name="Zhang X.-H."/>
        </authorList>
    </citation>
    <scope>NUCLEOTIDE SEQUENCE</scope>
    <source>
        <strain evidence="1">LJC014</strain>
    </source>
</reference>
<name>A0AAE9SM25_9VIBR</name>
<proteinExistence type="predicted"/>
<accession>A0AAE9SM25</accession>
<protein>
    <recommendedName>
        <fullName evidence="3">Phage tail protein</fullName>
    </recommendedName>
</protein>
<evidence type="ECO:0000313" key="1">
    <source>
        <dbReference type="EMBL" id="UTZ29754.1"/>
    </source>
</evidence>
<gene>
    <name evidence="1" type="ORF">HB761_17385</name>
</gene>
<dbReference type="RefSeq" id="WP_369522809.1">
    <property type="nucleotide sequence ID" value="NZ_CP050468.1"/>
</dbReference>
<evidence type="ECO:0000313" key="2">
    <source>
        <dbReference type="Proteomes" id="UP001058687"/>
    </source>
</evidence>
<organism evidence="1 2">
    <name type="scientific">Vibrio campbellii</name>
    <dbReference type="NCBI Taxonomy" id="680"/>
    <lineage>
        <taxon>Bacteria</taxon>
        <taxon>Pseudomonadati</taxon>
        <taxon>Pseudomonadota</taxon>
        <taxon>Gammaproteobacteria</taxon>
        <taxon>Vibrionales</taxon>
        <taxon>Vibrionaceae</taxon>
        <taxon>Vibrio</taxon>
    </lineage>
</organism>
<dbReference type="Proteomes" id="UP001058687">
    <property type="component" value="Chromosome 2"/>
</dbReference>
<sequence length="166" mass="19266">MGKGAMFALGQILLGYWARVQDVLEWPLKQLDPMVAPIEFVDLMAWQRDIKRLPQEPERIYRIRVNFAYAFAIGSGSEVGWEAMFEQLGYPHIKIDERLSYYPWDVVSVKVRDRDLNEVPGLMDALVRQYGRTCRRYSFDVTTAAYPHISVAEFSHTHETYSASIE</sequence>
<evidence type="ECO:0008006" key="3">
    <source>
        <dbReference type="Google" id="ProtNLM"/>
    </source>
</evidence>
<dbReference type="EMBL" id="CP050468">
    <property type="protein sequence ID" value="UTZ29754.1"/>
    <property type="molecule type" value="Genomic_DNA"/>
</dbReference>
<dbReference type="AlphaFoldDB" id="A0AAE9SM25"/>